<accession>A0A2Z2K9K1</accession>
<keyword evidence="2" id="KW-1185">Reference proteome</keyword>
<evidence type="ECO:0000313" key="2">
    <source>
        <dbReference type="Proteomes" id="UP000249890"/>
    </source>
</evidence>
<dbReference type="Proteomes" id="UP000249890">
    <property type="component" value="Chromosome"/>
</dbReference>
<name>A0A2Z2K9K1_9BACL</name>
<organism evidence="1 2">
    <name type="scientific">Paenibacillus donghaensis</name>
    <dbReference type="NCBI Taxonomy" id="414771"/>
    <lineage>
        <taxon>Bacteria</taxon>
        <taxon>Bacillati</taxon>
        <taxon>Bacillota</taxon>
        <taxon>Bacilli</taxon>
        <taxon>Bacillales</taxon>
        <taxon>Paenibacillaceae</taxon>
        <taxon>Paenibacillus</taxon>
    </lineage>
</organism>
<gene>
    <name evidence="1" type="ORF">B9T62_15765</name>
</gene>
<protein>
    <submittedName>
        <fullName evidence="1">Uncharacterized protein</fullName>
    </submittedName>
</protein>
<dbReference type="KEGG" id="pdh:B9T62_15765"/>
<proteinExistence type="predicted"/>
<sequence>MDMKLYEEYPRVAASAEALGFKYEDVKVMIQAIEEDQICVDSLGSRSMYEIGLKQLIVRMDTDRDNFPQAVVNLFNEGSETIREKIGVRTIPVLLALFFKFQLYDGYEFP</sequence>
<dbReference type="EMBL" id="CP021780">
    <property type="protein sequence ID" value="ASA22107.1"/>
    <property type="molecule type" value="Genomic_DNA"/>
</dbReference>
<dbReference type="AlphaFoldDB" id="A0A2Z2K9K1"/>
<dbReference type="RefSeq" id="WP_087916111.1">
    <property type="nucleotide sequence ID" value="NZ_CP021780.1"/>
</dbReference>
<evidence type="ECO:0000313" key="1">
    <source>
        <dbReference type="EMBL" id="ASA22107.1"/>
    </source>
</evidence>
<reference evidence="1 2" key="1">
    <citation type="submission" date="2017-06" db="EMBL/GenBank/DDBJ databases">
        <title>Complete genome sequence of Paenibacillus donghaensis KCTC 13049T isolated from East Sea sediment, South Korea.</title>
        <authorList>
            <person name="Jung B.K."/>
            <person name="Hong S.-J."/>
            <person name="Shin J.-H."/>
        </authorList>
    </citation>
    <scope>NUCLEOTIDE SEQUENCE [LARGE SCALE GENOMIC DNA]</scope>
    <source>
        <strain evidence="1 2">KCTC 13049</strain>
    </source>
</reference>